<evidence type="ECO:0000313" key="1">
    <source>
        <dbReference type="EMBL" id="GBG18190.1"/>
    </source>
</evidence>
<dbReference type="Proteomes" id="UP000245124">
    <property type="component" value="Unassembled WGS sequence"/>
</dbReference>
<gene>
    <name evidence="1" type="ORF">NIES4072_18540</name>
</gene>
<evidence type="ECO:0000313" key="2">
    <source>
        <dbReference type="Proteomes" id="UP000245124"/>
    </source>
</evidence>
<dbReference type="OrthoDB" id="490018at2"/>
<dbReference type="EMBL" id="BDUD01000001">
    <property type="protein sequence ID" value="GBG18190.1"/>
    <property type="molecule type" value="Genomic_DNA"/>
</dbReference>
<accession>A0A2R5FHR3</accession>
<comment type="caution">
    <text evidence="1">The sequence shown here is derived from an EMBL/GenBank/DDBJ whole genome shotgun (WGS) entry which is preliminary data.</text>
</comment>
<protein>
    <submittedName>
        <fullName evidence="1">Uncharacterized protein</fullName>
    </submittedName>
</protein>
<dbReference type="RefSeq" id="WP_109008255.1">
    <property type="nucleotide sequence ID" value="NZ_BDUD01000001.1"/>
</dbReference>
<sequence length="93" mass="10369">MSTQEEQIKAAIVIYGDEIAIIDPEVNGATEVACRNLHKFVDYVQTLDPLLERHEAIVMTAAILDGLPALLETDQDLIAGLKAECRELRNHRQ</sequence>
<reference evidence="1 2" key="1">
    <citation type="submission" date="2017-06" db="EMBL/GenBank/DDBJ databases">
        <title>Genome sequencing of cyanobaciteial culture collection at National Institute for Environmental Studies (NIES).</title>
        <authorList>
            <person name="Hirose Y."/>
            <person name="Shimura Y."/>
            <person name="Fujisawa T."/>
            <person name="Nakamura Y."/>
            <person name="Kawachi M."/>
        </authorList>
    </citation>
    <scope>NUCLEOTIDE SEQUENCE [LARGE SCALE GENOMIC DNA]</scope>
    <source>
        <strain evidence="1 2">NIES-4072</strain>
    </source>
</reference>
<name>A0A2R5FHR3_NOSCO</name>
<dbReference type="AlphaFoldDB" id="A0A2R5FHR3"/>
<keyword evidence="2" id="KW-1185">Reference proteome</keyword>
<organism evidence="1 2">
    <name type="scientific">Nostoc commune NIES-4072</name>
    <dbReference type="NCBI Taxonomy" id="2005467"/>
    <lineage>
        <taxon>Bacteria</taxon>
        <taxon>Bacillati</taxon>
        <taxon>Cyanobacteriota</taxon>
        <taxon>Cyanophyceae</taxon>
        <taxon>Nostocales</taxon>
        <taxon>Nostocaceae</taxon>
        <taxon>Nostoc</taxon>
    </lineage>
</organism>
<proteinExistence type="predicted"/>